<accession>A0ABX3CM86</accession>
<reference evidence="1 2" key="1">
    <citation type="submission" date="2016-07" db="EMBL/GenBank/DDBJ databases">
        <title>Bacillus oceanisediminis whole genome.</title>
        <authorList>
            <person name="Pal Y."/>
            <person name="Verma A."/>
            <person name="Mual P."/>
            <person name="Srinivasan K."/>
        </authorList>
    </citation>
    <scope>NUCLEOTIDE SEQUENCE [LARGE SCALE GENOMIC DNA]</scope>
    <source>
        <strain evidence="1 2">Bhandara28</strain>
    </source>
</reference>
<proteinExistence type="predicted"/>
<organism evidence="1 2">
    <name type="scientific">Cytobacillus oceanisediminis</name>
    <dbReference type="NCBI Taxonomy" id="665099"/>
    <lineage>
        <taxon>Bacteria</taxon>
        <taxon>Bacillati</taxon>
        <taxon>Bacillota</taxon>
        <taxon>Bacilli</taxon>
        <taxon>Bacillales</taxon>
        <taxon>Bacillaceae</taxon>
        <taxon>Cytobacillus</taxon>
    </lineage>
</organism>
<dbReference type="EMBL" id="MBRJ01000041">
    <property type="protein sequence ID" value="OHX44599.1"/>
    <property type="molecule type" value="Genomic_DNA"/>
</dbReference>
<protein>
    <submittedName>
        <fullName evidence="1">Uncharacterized protein</fullName>
    </submittedName>
</protein>
<name>A0ABX3CM86_9BACI</name>
<comment type="caution">
    <text evidence="1">The sequence shown here is derived from an EMBL/GenBank/DDBJ whole genome shotgun (WGS) entry which is preliminary data.</text>
</comment>
<evidence type="ECO:0000313" key="2">
    <source>
        <dbReference type="Proteomes" id="UP000180194"/>
    </source>
</evidence>
<keyword evidence="2" id="KW-1185">Reference proteome</keyword>
<evidence type="ECO:0000313" key="1">
    <source>
        <dbReference type="EMBL" id="OHX44599.1"/>
    </source>
</evidence>
<dbReference type="Proteomes" id="UP000180194">
    <property type="component" value="Unassembled WGS sequence"/>
</dbReference>
<gene>
    <name evidence="1" type="ORF">BBV17_25585</name>
</gene>
<sequence>MNMIMNCSINLFISIHSRQAKIHGDIHSKQKSIQILYLVEFELFFTSGMFSYPFEQFLDKRDKGIYVFAVCKSLAPQPTPKFYLCNLA</sequence>